<keyword evidence="1" id="KW-0472">Membrane</keyword>
<evidence type="ECO:0000256" key="1">
    <source>
        <dbReference type="SAM" id="Phobius"/>
    </source>
</evidence>
<evidence type="ECO:0000313" key="2">
    <source>
        <dbReference type="EMBL" id="EQA46393.1"/>
    </source>
</evidence>
<name>T0GLZ8_9LEPT</name>
<comment type="caution">
    <text evidence="2">The sequence shown here is derived from an EMBL/GenBank/DDBJ whole genome shotgun (WGS) entry which is preliminary data.</text>
</comment>
<keyword evidence="1" id="KW-1133">Transmembrane helix</keyword>
<protein>
    <submittedName>
        <fullName evidence="2">Uncharacterized protein</fullName>
    </submittedName>
</protein>
<accession>T0GLZ8</accession>
<organism evidence="2 3">
    <name type="scientific">Leptospira broomii serovar Hurstbridge str. 5399</name>
    <dbReference type="NCBI Taxonomy" id="1049789"/>
    <lineage>
        <taxon>Bacteria</taxon>
        <taxon>Pseudomonadati</taxon>
        <taxon>Spirochaetota</taxon>
        <taxon>Spirochaetia</taxon>
        <taxon>Leptospirales</taxon>
        <taxon>Leptospiraceae</taxon>
        <taxon>Leptospira</taxon>
    </lineage>
</organism>
<reference evidence="2" key="1">
    <citation type="submission" date="2013-05" db="EMBL/GenBank/DDBJ databases">
        <authorList>
            <person name="Harkins D.M."/>
            <person name="Durkin A.S."/>
            <person name="Brinkac L.M."/>
            <person name="Haft D.H."/>
            <person name="Selengut J.D."/>
            <person name="Sanka R."/>
            <person name="DePew J."/>
            <person name="Purushe J."/>
            <person name="Hartskeerl R.A."/>
            <person name="Ahmed A."/>
            <person name="van der Linden H."/>
            <person name="Goris M.G.A."/>
            <person name="Vinetz J.M."/>
            <person name="Sutton G.G."/>
            <person name="Nierman W.C."/>
            <person name="Fouts D.E."/>
        </authorList>
    </citation>
    <scope>NUCLEOTIDE SEQUENCE [LARGE SCALE GENOMIC DNA]</scope>
    <source>
        <strain evidence="2">5399</strain>
    </source>
</reference>
<keyword evidence="1" id="KW-0812">Transmembrane</keyword>
<sequence length="43" mass="5094">MDSTFQFFVQIIGFIFSIVALLYLKRLFSSKHLHDENEKPEGF</sequence>
<evidence type="ECO:0000313" key="3">
    <source>
        <dbReference type="Proteomes" id="UP000015454"/>
    </source>
</evidence>
<feature type="transmembrane region" description="Helical" evidence="1">
    <location>
        <begin position="6"/>
        <end position="24"/>
    </location>
</feature>
<proteinExistence type="predicted"/>
<gene>
    <name evidence="2" type="ORF">LEP1GSC050_0432</name>
</gene>
<keyword evidence="3" id="KW-1185">Reference proteome</keyword>
<dbReference type="AlphaFoldDB" id="T0GLZ8"/>
<dbReference type="Proteomes" id="UP000015454">
    <property type="component" value="Unassembled WGS sequence"/>
</dbReference>
<dbReference type="EMBL" id="AHMO02000007">
    <property type="protein sequence ID" value="EQA46393.1"/>
    <property type="molecule type" value="Genomic_DNA"/>
</dbReference>